<evidence type="ECO:0000313" key="2">
    <source>
        <dbReference type="Proteomes" id="UP000181897"/>
    </source>
</evidence>
<evidence type="ECO:0000313" key="1">
    <source>
        <dbReference type="EMBL" id="APE43629.1"/>
    </source>
</evidence>
<dbReference type="STRING" id="1917485.BOO69_09540"/>
<dbReference type="Proteomes" id="UP000181897">
    <property type="component" value="Chromosome"/>
</dbReference>
<proteinExistence type="predicted"/>
<protein>
    <submittedName>
        <fullName evidence="1">Uncharacterized protein</fullName>
    </submittedName>
</protein>
<dbReference type="RefSeq" id="WP_071971962.1">
    <property type="nucleotide sequence ID" value="NZ_CP018076.1"/>
</dbReference>
<sequence length="111" mass="12321">MSKHYASIVKLAKARVRPVQIAQQLGIHPNGVYEAIRKARAHGEKIETFARTRETSNSTDAVSPVTPRNILIPMRLHSLLEQGAAEHGMTTSEYGQRLLEKALLGTVVRHD</sequence>
<accession>A0A1J0WH24</accession>
<reference evidence="1 2" key="1">
    <citation type="submission" date="2016-11" db="EMBL/GenBank/DDBJ databases">
        <title>Complete genome sequence of Sulfitobacter sp. AM1-D1, a toxic bacteria associated with marine dinoflagellate Alexandrium minutum in East China Sea.</title>
        <authorList>
            <person name="Yang Q."/>
            <person name="Zhang X."/>
            <person name="Tian X."/>
        </authorList>
    </citation>
    <scope>NUCLEOTIDE SEQUENCE [LARGE SCALE GENOMIC DNA]</scope>
    <source>
        <strain evidence="1 2">AM1-D1</strain>
    </source>
</reference>
<dbReference type="OrthoDB" id="7726202at2"/>
<name>A0A1J0WH24_9RHOB</name>
<dbReference type="KEGG" id="suam:BOO69_09540"/>
<gene>
    <name evidence="1" type="ORF">BOO69_09540</name>
</gene>
<organism evidence="1 2">
    <name type="scientific">Sulfitobacter alexandrii</name>
    <dbReference type="NCBI Taxonomy" id="1917485"/>
    <lineage>
        <taxon>Bacteria</taxon>
        <taxon>Pseudomonadati</taxon>
        <taxon>Pseudomonadota</taxon>
        <taxon>Alphaproteobacteria</taxon>
        <taxon>Rhodobacterales</taxon>
        <taxon>Roseobacteraceae</taxon>
        <taxon>Sulfitobacter</taxon>
    </lineage>
</organism>
<keyword evidence="2" id="KW-1185">Reference proteome</keyword>
<dbReference type="EMBL" id="CP018076">
    <property type="protein sequence ID" value="APE43629.1"/>
    <property type="molecule type" value="Genomic_DNA"/>
</dbReference>
<dbReference type="AlphaFoldDB" id="A0A1J0WH24"/>